<dbReference type="InterPro" id="IPR036055">
    <property type="entry name" value="LDL_receptor-like_sf"/>
</dbReference>
<dbReference type="InterPro" id="IPR035914">
    <property type="entry name" value="Sperma_CUB_dom_sf"/>
</dbReference>
<protein>
    <recommendedName>
        <fullName evidence="4">CUB domain-containing protein</fullName>
    </recommendedName>
</protein>
<evidence type="ECO:0000313" key="6">
    <source>
        <dbReference type="Proteomes" id="UP000410492"/>
    </source>
</evidence>
<comment type="caution">
    <text evidence="2">Lacks conserved residue(s) required for the propagation of feature annotation.</text>
</comment>
<dbReference type="PROSITE" id="PS01209">
    <property type="entry name" value="LDLRA_1"/>
    <property type="match status" value="1"/>
</dbReference>
<dbReference type="SUPFAM" id="SSF49854">
    <property type="entry name" value="Spermadhesin, CUB domain"/>
    <property type="match status" value="1"/>
</dbReference>
<dbReference type="PANTHER" id="PTHR47537:SF4">
    <property type="entry name" value="GH12701P"/>
    <property type="match status" value="1"/>
</dbReference>
<dbReference type="SMART" id="SM00042">
    <property type="entry name" value="CUB"/>
    <property type="match status" value="1"/>
</dbReference>
<keyword evidence="3" id="KW-1133">Transmembrane helix</keyword>
<evidence type="ECO:0000256" key="3">
    <source>
        <dbReference type="SAM" id="Phobius"/>
    </source>
</evidence>
<dbReference type="PANTHER" id="PTHR47537">
    <property type="entry name" value="CUBILIN"/>
    <property type="match status" value="1"/>
</dbReference>
<dbReference type="InterPro" id="IPR023415">
    <property type="entry name" value="LDLR_class-A_CS"/>
</dbReference>
<dbReference type="AlphaFoldDB" id="A0A653BLL4"/>
<dbReference type="SMART" id="SM00192">
    <property type="entry name" value="LDLa"/>
    <property type="match status" value="2"/>
</dbReference>
<keyword evidence="3" id="KW-0472">Membrane</keyword>
<feature type="transmembrane region" description="Helical" evidence="3">
    <location>
        <begin position="991"/>
        <end position="1012"/>
    </location>
</feature>
<dbReference type="InterPro" id="IPR000859">
    <property type="entry name" value="CUB_dom"/>
</dbReference>
<organism evidence="5 6">
    <name type="scientific">Callosobruchus maculatus</name>
    <name type="common">Southern cowpea weevil</name>
    <name type="synonym">Pulse bruchid</name>
    <dbReference type="NCBI Taxonomy" id="64391"/>
    <lineage>
        <taxon>Eukaryota</taxon>
        <taxon>Metazoa</taxon>
        <taxon>Ecdysozoa</taxon>
        <taxon>Arthropoda</taxon>
        <taxon>Hexapoda</taxon>
        <taxon>Insecta</taxon>
        <taxon>Pterygota</taxon>
        <taxon>Neoptera</taxon>
        <taxon>Endopterygota</taxon>
        <taxon>Coleoptera</taxon>
        <taxon>Polyphaga</taxon>
        <taxon>Cucujiformia</taxon>
        <taxon>Chrysomeloidea</taxon>
        <taxon>Chrysomelidae</taxon>
        <taxon>Bruchinae</taxon>
        <taxon>Bruchini</taxon>
        <taxon>Callosobruchus</taxon>
    </lineage>
</organism>
<keyword evidence="1 2" id="KW-1015">Disulfide bond</keyword>
<dbReference type="FunFam" id="2.60.120.290:FF:000065">
    <property type="entry name" value="Uncharacterized protein, isoform E"/>
    <property type="match status" value="1"/>
</dbReference>
<accession>A0A653BLL4</accession>
<keyword evidence="6" id="KW-1185">Reference proteome</keyword>
<sequence>YAEHACANGRCVPLHRYCDGRDDCGDGSDEPRYCTKCNRTYYGVVGRTYDLELHRPKEDKIPFICHLTFTAAGGQFGDLIQVTFDSFTLGRFVSFTGDGCPDGSLQIVESGRPRVGGAWCGTTWGPAVYYSETDSVTLHVQLLKLSKVESGYNFDYRMEYKFLKRNSATVRYGGGIPSVFYNSSSSPSFSSIVSSVTSPEPAPVPPEPPEPEPEYYLGDLISGTYCSRIFSDCDRKHCRLQSPNFPGIYPRNLTCYYAVRQHEIPPGKHALITVRQPKGQLIQIRSESALHGTASTHELRVWESCDDVQDYVVIYDGYTTRDPVILKFCGGGEPVPKTVSSGHELLVEFSTSPYGTFLQPSPPKSLHGFQLEVEVEFVDQQAPSYMRQKKNCEFWVRGTDKGVIESPVHSLPANTTCLYHFQGLDAAVSPSPVPYRPMNARYPDWRHMGMILPPPRYRVWLSVVKFHAGGSWDPKQTEQVCRSYLNVWDGQLWTPSNCDGLYCGTREKPRGRTGSSIATGKKNVTLLARFCKERVPRSCEHSLLANDTRYPRPCSLAESFLTSGDSLTLELKLADSSALRPVTFKALYEFVDLHVDGEPFGEGPCSRRFGFTTSNKVPDEGVSTANEEDRQQKFRSPRDVFLYGRGGARNLSCVYRFESPPDLRVKLTLTSVVVLRRRCETRSSGGRLECVGEMTPSATVSLHEKPWPDVPPVERHCLCHVRSQTLLPFTYVSASNVVEIRFNVVGMNASDDFDTLSFEGTWKFIKTPSCSKELRYKGASGQLVFTHPPHHSEANCESNPRVIVPSPNKYIYVKIKGLIMKHSSRMGNNTIRTVNTGQRCDIATRIIVHTALYTAVICPTPNSYRDHLVEVFSEGWHLKSDQNHVIIRDMAFDKLEIDRLGKELPRTIAIEFYGKEEGEYVVNWLELTRRRDVPPNGLSLFLMKTDDCRYRCPELDACINPSVWCDGIEDCPSGVDEALSHCSLLLNLPPLYLALGISGLIVAFVASVLLIWRACKRRRPRSILQTRLKSLSSSDTGIVDEKGIIC</sequence>
<dbReference type="InterPro" id="IPR053207">
    <property type="entry name" value="Non-NMDA_GluR_Accessory"/>
</dbReference>
<dbReference type="Gene3D" id="2.40.128.620">
    <property type="match status" value="1"/>
</dbReference>
<dbReference type="GO" id="GO:0005886">
    <property type="term" value="C:plasma membrane"/>
    <property type="evidence" value="ECO:0007669"/>
    <property type="project" value="TreeGrafter"/>
</dbReference>
<dbReference type="Gene3D" id="2.60.120.290">
    <property type="entry name" value="Spermadhesin, CUB domain"/>
    <property type="match status" value="2"/>
</dbReference>
<name>A0A653BLL4_CALMS</name>
<dbReference type="Proteomes" id="UP000410492">
    <property type="component" value="Unassembled WGS sequence"/>
</dbReference>
<proteinExistence type="predicted"/>
<dbReference type="PRINTS" id="PR00261">
    <property type="entry name" value="LDLRECEPTOR"/>
</dbReference>
<reference evidence="5 6" key="1">
    <citation type="submission" date="2019-01" db="EMBL/GenBank/DDBJ databases">
        <authorList>
            <person name="Sayadi A."/>
        </authorList>
    </citation>
    <scope>NUCLEOTIDE SEQUENCE [LARGE SCALE GENOMIC DNA]</scope>
</reference>
<dbReference type="Pfam" id="PF25090">
    <property type="entry name" value="DUF7805"/>
    <property type="match status" value="1"/>
</dbReference>
<keyword evidence="3" id="KW-0812">Transmembrane</keyword>
<evidence type="ECO:0000259" key="4">
    <source>
        <dbReference type="PROSITE" id="PS01180"/>
    </source>
</evidence>
<dbReference type="PROSITE" id="PS50068">
    <property type="entry name" value="LDLRA_2"/>
    <property type="match status" value="2"/>
</dbReference>
<evidence type="ECO:0000313" key="5">
    <source>
        <dbReference type="EMBL" id="VEN36452.1"/>
    </source>
</evidence>
<dbReference type="PROSITE" id="PS01180">
    <property type="entry name" value="CUB"/>
    <property type="match status" value="1"/>
</dbReference>
<dbReference type="EMBL" id="CAACVG010002424">
    <property type="protein sequence ID" value="VEN36452.1"/>
    <property type="molecule type" value="Genomic_DNA"/>
</dbReference>
<dbReference type="Gene3D" id="4.10.400.10">
    <property type="entry name" value="Low-density Lipoprotein Receptor"/>
    <property type="match status" value="1"/>
</dbReference>
<dbReference type="CDD" id="cd00112">
    <property type="entry name" value="LDLa"/>
    <property type="match status" value="1"/>
</dbReference>
<feature type="disulfide bond" evidence="2">
    <location>
        <begin position="6"/>
        <end position="24"/>
    </location>
</feature>
<dbReference type="Pfam" id="PF00057">
    <property type="entry name" value="Ldl_recept_a"/>
    <property type="match status" value="1"/>
</dbReference>
<dbReference type="OrthoDB" id="10037824at2759"/>
<feature type="domain" description="CUB" evidence="4">
    <location>
        <begin position="226"/>
        <end position="376"/>
    </location>
</feature>
<evidence type="ECO:0000256" key="1">
    <source>
        <dbReference type="ARBA" id="ARBA00023157"/>
    </source>
</evidence>
<dbReference type="SUPFAM" id="SSF57424">
    <property type="entry name" value="LDL receptor-like module"/>
    <property type="match status" value="1"/>
</dbReference>
<feature type="non-terminal residue" evidence="5">
    <location>
        <position position="1"/>
    </location>
</feature>
<gene>
    <name evidence="5" type="ORF">CALMAC_LOCUS2067</name>
</gene>
<dbReference type="InterPro" id="IPR056707">
    <property type="entry name" value="DUF7805"/>
</dbReference>
<dbReference type="CDD" id="cd00041">
    <property type="entry name" value="CUB"/>
    <property type="match status" value="1"/>
</dbReference>
<evidence type="ECO:0000256" key="2">
    <source>
        <dbReference type="PROSITE-ProRule" id="PRU00124"/>
    </source>
</evidence>
<dbReference type="InterPro" id="IPR002172">
    <property type="entry name" value="LDrepeatLR_classA_rpt"/>
</dbReference>